<dbReference type="EMBL" id="VSRR010072671">
    <property type="protein sequence ID" value="MPC86847.1"/>
    <property type="molecule type" value="Genomic_DNA"/>
</dbReference>
<sequence>MLLRVTLDKVNWRARSYGTSEATKGVQGSAEQADKGRAPLILGRDRTEVEERATTLPCG</sequence>
<comment type="caution">
    <text evidence="1">The sequence shown here is derived from an EMBL/GenBank/DDBJ whole genome shotgun (WGS) entry which is preliminary data.</text>
</comment>
<gene>
    <name evidence="1" type="ORF">E2C01_081683</name>
</gene>
<keyword evidence="2" id="KW-1185">Reference proteome</keyword>
<accession>A0A5B7IZI4</accession>
<name>A0A5B7IZI4_PORTR</name>
<dbReference type="Proteomes" id="UP000324222">
    <property type="component" value="Unassembled WGS sequence"/>
</dbReference>
<evidence type="ECO:0000313" key="1">
    <source>
        <dbReference type="EMBL" id="MPC86847.1"/>
    </source>
</evidence>
<reference evidence="1 2" key="1">
    <citation type="submission" date="2019-05" db="EMBL/GenBank/DDBJ databases">
        <title>Another draft genome of Portunus trituberculatus and its Hox gene families provides insights of decapod evolution.</title>
        <authorList>
            <person name="Jeong J.-H."/>
            <person name="Song I."/>
            <person name="Kim S."/>
            <person name="Choi T."/>
            <person name="Kim D."/>
            <person name="Ryu S."/>
            <person name="Kim W."/>
        </authorList>
    </citation>
    <scope>NUCLEOTIDE SEQUENCE [LARGE SCALE GENOMIC DNA]</scope>
    <source>
        <tissue evidence="1">Muscle</tissue>
    </source>
</reference>
<evidence type="ECO:0000313" key="2">
    <source>
        <dbReference type="Proteomes" id="UP000324222"/>
    </source>
</evidence>
<proteinExistence type="predicted"/>
<organism evidence="1 2">
    <name type="scientific">Portunus trituberculatus</name>
    <name type="common">Swimming crab</name>
    <name type="synonym">Neptunus trituberculatus</name>
    <dbReference type="NCBI Taxonomy" id="210409"/>
    <lineage>
        <taxon>Eukaryota</taxon>
        <taxon>Metazoa</taxon>
        <taxon>Ecdysozoa</taxon>
        <taxon>Arthropoda</taxon>
        <taxon>Crustacea</taxon>
        <taxon>Multicrustacea</taxon>
        <taxon>Malacostraca</taxon>
        <taxon>Eumalacostraca</taxon>
        <taxon>Eucarida</taxon>
        <taxon>Decapoda</taxon>
        <taxon>Pleocyemata</taxon>
        <taxon>Brachyura</taxon>
        <taxon>Eubrachyura</taxon>
        <taxon>Portunoidea</taxon>
        <taxon>Portunidae</taxon>
        <taxon>Portuninae</taxon>
        <taxon>Portunus</taxon>
    </lineage>
</organism>
<protein>
    <submittedName>
        <fullName evidence="1">Uncharacterized protein</fullName>
    </submittedName>
</protein>
<dbReference type="AlphaFoldDB" id="A0A5B7IZI4"/>